<proteinExistence type="predicted"/>
<accession>A0A6J7E6I3</accession>
<gene>
    <name evidence="1" type="ORF">UFOPK3444_01117</name>
</gene>
<dbReference type="InterPro" id="IPR017853">
    <property type="entry name" value="GH"/>
</dbReference>
<sequence>MFHRYFPAIGLVWVLAFGSASQSQAAPVATVNFAHPQVVGNAVGFMHGGEPLLSDPVAAAFRVRSAGLSPGIWRGVPREWSLHLADVQLLGARPVFVLSDLWGLPGHWPAVWPFDNLPAYSAWVRRRAAEFGRMIPSGPIWVDIWNEPDTARYWPLARDPHLDRYKVTFLAAEQALRAELGSRVRVLGPSTAGKSSMWTSRLIAFCAAHHCHLDGVAWHIAGGGSRAMSGLARSLHRAHELAAHNGSWRAVLSGKRQFFVTEYTPVAQRFLPGALLSYWAQLERGGAEQAAFAVWGHGRPEDGLLDALLDIWGQPRSTWWASRIYAVGRPARVASATSSPLWPVLGTRHGSYDKREVLLGSWGLRAGRVLLRMRGLPPRRRLRLRLAVLRPVRGLWEAGLTWPRRRTASLLKVDKHGSASRYIFVPGGSVVDILVG</sequence>
<protein>
    <submittedName>
        <fullName evidence="1">Unannotated protein</fullName>
    </submittedName>
</protein>
<organism evidence="1">
    <name type="scientific">freshwater metagenome</name>
    <dbReference type="NCBI Taxonomy" id="449393"/>
    <lineage>
        <taxon>unclassified sequences</taxon>
        <taxon>metagenomes</taxon>
        <taxon>ecological metagenomes</taxon>
    </lineage>
</organism>
<dbReference type="AlphaFoldDB" id="A0A6J7E6I3"/>
<dbReference type="EMBL" id="CAFBLU010000018">
    <property type="protein sequence ID" value="CAB4877678.1"/>
    <property type="molecule type" value="Genomic_DNA"/>
</dbReference>
<dbReference type="SUPFAM" id="SSF51445">
    <property type="entry name" value="(Trans)glycosidases"/>
    <property type="match status" value="1"/>
</dbReference>
<reference evidence="1" key="1">
    <citation type="submission" date="2020-05" db="EMBL/GenBank/DDBJ databases">
        <authorList>
            <person name="Chiriac C."/>
            <person name="Salcher M."/>
            <person name="Ghai R."/>
            <person name="Kavagutti S V."/>
        </authorList>
    </citation>
    <scope>NUCLEOTIDE SEQUENCE</scope>
</reference>
<evidence type="ECO:0000313" key="1">
    <source>
        <dbReference type="EMBL" id="CAB4877678.1"/>
    </source>
</evidence>
<dbReference type="Gene3D" id="3.20.20.80">
    <property type="entry name" value="Glycosidases"/>
    <property type="match status" value="1"/>
</dbReference>
<name>A0A6J7E6I3_9ZZZZ</name>